<dbReference type="EMBL" id="JAWWNJ010000014">
    <property type="protein sequence ID" value="KAK7041240.1"/>
    <property type="molecule type" value="Genomic_DNA"/>
</dbReference>
<proteinExistence type="predicted"/>
<gene>
    <name evidence="1" type="ORF">R3P38DRAFT_3179865</name>
</gene>
<sequence>MSTINPYSQGWQSSGSAPSTYGAVPFSSPNALPTFLSFKFTSFNPTVLNCNIIGPKSRPYFRILTDAPMPDVTLFQNQNGQNIALIQWHRHPEVEIRNILERQRTSEMLGLTPDRASRMMTVNGMTLIFMPRDNYIWIYSNASQPELLGRISRAQNAVNLELTGEAIHLGLLEPAVVASFLLQCGRNTAATNYPDPAVFCPDST</sequence>
<accession>A0AAW0CRS1</accession>
<evidence type="ECO:0000313" key="1">
    <source>
        <dbReference type="EMBL" id="KAK7041240.1"/>
    </source>
</evidence>
<organism evidence="1 2">
    <name type="scientific">Favolaschia claudopus</name>
    <dbReference type="NCBI Taxonomy" id="2862362"/>
    <lineage>
        <taxon>Eukaryota</taxon>
        <taxon>Fungi</taxon>
        <taxon>Dikarya</taxon>
        <taxon>Basidiomycota</taxon>
        <taxon>Agaricomycotina</taxon>
        <taxon>Agaricomycetes</taxon>
        <taxon>Agaricomycetidae</taxon>
        <taxon>Agaricales</taxon>
        <taxon>Marasmiineae</taxon>
        <taxon>Mycenaceae</taxon>
        <taxon>Favolaschia</taxon>
    </lineage>
</organism>
<comment type="caution">
    <text evidence="1">The sequence shown here is derived from an EMBL/GenBank/DDBJ whole genome shotgun (WGS) entry which is preliminary data.</text>
</comment>
<reference evidence="1 2" key="1">
    <citation type="journal article" date="2024" name="J Genomics">
        <title>Draft genome sequencing and assembly of Favolaschia claudopus CIRM-BRFM 2984 isolated from oak limbs.</title>
        <authorList>
            <person name="Navarro D."/>
            <person name="Drula E."/>
            <person name="Chaduli D."/>
            <person name="Cazenave R."/>
            <person name="Ahrendt S."/>
            <person name="Wang J."/>
            <person name="Lipzen A."/>
            <person name="Daum C."/>
            <person name="Barry K."/>
            <person name="Grigoriev I.V."/>
            <person name="Favel A."/>
            <person name="Rosso M.N."/>
            <person name="Martin F."/>
        </authorList>
    </citation>
    <scope>NUCLEOTIDE SEQUENCE [LARGE SCALE GENOMIC DNA]</scope>
    <source>
        <strain evidence="1 2">CIRM-BRFM 2984</strain>
    </source>
</reference>
<evidence type="ECO:0000313" key="2">
    <source>
        <dbReference type="Proteomes" id="UP001362999"/>
    </source>
</evidence>
<dbReference type="AlphaFoldDB" id="A0AAW0CRS1"/>
<protein>
    <submittedName>
        <fullName evidence="1">Uncharacterized protein</fullName>
    </submittedName>
</protein>
<keyword evidence="2" id="KW-1185">Reference proteome</keyword>
<name>A0AAW0CRS1_9AGAR</name>
<dbReference type="Proteomes" id="UP001362999">
    <property type="component" value="Unassembled WGS sequence"/>
</dbReference>